<evidence type="ECO:0000313" key="2">
    <source>
        <dbReference type="Proteomes" id="UP001054945"/>
    </source>
</evidence>
<dbReference type="Proteomes" id="UP001054945">
    <property type="component" value="Unassembled WGS sequence"/>
</dbReference>
<evidence type="ECO:0000313" key="1">
    <source>
        <dbReference type="EMBL" id="GIY27526.1"/>
    </source>
</evidence>
<accession>A0AAV4S2X0</accession>
<organism evidence="1 2">
    <name type="scientific">Caerostris extrusa</name>
    <name type="common">Bark spider</name>
    <name type="synonym">Caerostris bankana</name>
    <dbReference type="NCBI Taxonomy" id="172846"/>
    <lineage>
        <taxon>Eukaryota</taxon>
        <taxon>Metazoa</taxon>
        <taxon>Ecdysozoa</taxon>
        <taxon>Arthropoda</taxon>
        <taxon>Chelicerata</taxon>
        <taxon>Arachnida</taxon>
        <taxon>Araneae</taxon>
        <taxon>Araneomorphae</taxon>
        <taxon>Entelegynae</taxon>
        <taxon>Araneoidea</taxon>
        <taxon>Araneidae</taxon>
        <taxon>Caerostris</taxon>
    </lineage>
</organism>
<comment type="caution">
    <text evidence="1">The sequence shown here is derived from an EMBL/GenBank/DDBJ whole genome shotgun (WGS) entry which is preliminary data.</text>
</comment>
<reference evidence="1 2" key="1">
    <citation type="submission" date="2021-06" db="EMBL/GenBank/DDBJ databases">
        <title>Caerostris extrusa draft genome.</title>
        <authorList>
            <person name="Kono N."/>
            <person name="Arakawa K."/>
        </authorList>
    </citation>
    <scope>NUCLEOTIDE SEQUENCE [LARGE SCALE GENOMIC DNA]</scope>
</reference>
<name>A0AAV4S2X0_CAEEX</name>
<keyword evidence="2" id="KW-1185">Reference proteome</keyword>
<dbReference type="AlphaFoldDB" id="A0AAV4S2X0"/>
<proteinExistence type="predicted"/>
<sequence length="67" mass="7613">MTNTVPSPFNEDWFRTETAKSGESTMGFRIAFRRIPTSLEIQPRGKMGIWRVNGSTVISRGNLFNGY</sequence>
<protein>
    <submittedName>
        <fullName evidence="1">Uncharacterized protein</fullName>
    </submittedName>
</protein>
<dbReference type="EMBL" id="BPLR01008825">
    <property type="protein sequence ID" value="GIY27526.1"/>
    <property type="molecule type" value="Genomic_DNA"/>
</dbReference>
<gene>
    <name evidence="1" type="ORF">CEXT_473331</name>
</gene>